<dbReference type="SMART" id="SM00487">
    <property type="entry name" value="DEXDc"/>
    <property type="match status" value="1"/>
</dbReference>
<dbReference type="InterPro" id="IPR001650">
    <property type="entry name" value="Helicase_C-like"/>
</dbReference>
<organism evidence="10 11">
    <name type="scientific">Apatococcus lobatus</name>
    <dbReference type="NCBI Taxonomy" id="904363"/>
    <lineage>
        <taxon>Eukaryota</taxon>
        <taxon>Viridiplantae</taxon>
        <taxon>Chlorophyta</taxon>
        <taxon>core chlorophytes</taxon>
        <taxon>Trebouxiophyceae</taxon>
        <taxon>Chlorellales</taxon>
        <taxon>Chlorellaceae</taxon>
        <taxon>Apatococcus</taxon>
    </lineage>
</organism>
<sequence length="1380" mass="153288">MLRKDSLVPVFDWERDAAASIGQTVSVLRFMLCFFASVPISIIFKQVPTAKGRHLYAAVTGFALIYYPFGNGCVHSLGPILITYLAMLVARPYCGMIAWLVDFSYLVYCHVASSSGTAWKEGHMDFTGAQMVLTLKVISAAVCYADGLRPEKDLNDYQRTHKLTRLPSLFEFVSFVFSTGNLLSGPCFEIRDYLEYVDRKGPWDPKNKVPSSTVPGIIRFVKALVCLGGHMYLLNFFPVSALEGEGFARSTFARKMLLVMIVPFVARLKYYFAWAVSEACLIFQGFNFNGFEGDGKAKWDRYSNTRILQVEFSTSLAQLPVHWNTCTGNFLRRYVYERLSKGDAAVYVTQVISGVWHGLFPGYGLFFVSSAIFIQASKNIYKYERNWSAAARDSWAWIAFKWAFTSVILNYCATAFLILDLWPTLALWRSVYFIGHVLMLTPVILGFISPPRKPRSKSSSSAASKEQQRTDGLRNLDATAVHLNEDSAKSKSIVQEMAGEPEFSDEDAQLAPTGGFTVSLGASLPCSPGVEFVKESPLPARPAPRPLADFAFDGRKGRLPLKPVDNSSQDSDSQATRRPQPNVKVPGRRRLVKRSQLEEPAALPQETSRPSKRHHAWSDDDNDDGISKHDAASIQHAADDHSGQDTATAEAIDLESPEANHDNESLFMGQEIQSSELDGVMRKCEEISASLKSKLGTITGYCSSEDPGGTSSAVPVTIEMLWRTCKTCQTICFLGALRELTNDHGPHLVVAPASLLENWAREIERWCPAMKVVTYYGQEREQLRYQLQDASRQDEASLSCASEDDSDVEYEGAPAQPSAAEAQACPVKPQLPADLPFNIMLTGYSLFERTSPAQVSDRSFLRGFNWSHLIMDEGHAVKNAASGRSLRIRRLSEKSRRRIMLTGTPLQNDLNELRNLLLLLVPQIFSDNHAQLLPENEDQAVPQMRRMLEPFMLRRLKEDVATQLVPKQQKLALLALTESQAQLYQEAIAAFRRDLLSSDKSRKGGKPVQKLLRKAGKTAIGNIFSHLRKIVQHPLLIRRMYTDERLSQLAQLAKTRGIFGETCSQARILEELQSYSDHSLHKLACEHGPRFADFKLDLSHLLFKDSIKMQHLQKLLPELRRGGHRPLIFSQWTMVLDLLEVLLEHLGLSFLRLDGSTVVAERLQLCDMYNSPANGIFAMLLSTRAGGQGLNLTGADTVIMHDLDFNPQIDKQAADRCHRLGQTRLVTIHKLVVKDTVDQGIHSLAERKLQLDAAVLNSMKDGDSTLPMSEAAAMQQVLQGILEPSAAAQSLDATVESKSHLNFPPADVIATAAPIASGSTDAVSPEVVNLSDDKGLDASLPVCAKEDLCLAIRCSDMQGEDEAEAEAEVWKSRASRHKAS</sequence>
<evidence type="ECO:0000256" key="4">
    <source>
        <dbReference type="ARBA" id="ARBA00022989"/>
    </source>
</evidence>
<name>A0AAW1RTR0_9CHLO</name>
<evidence type="ECO:0000313" key="10">
    <source>
        <dbReference type="EMBL" id="KAK9836736.1"/>
    </source>
</evidence>
<dbReference type="Pfam" id="PF03062">
    <property type="entry name" value="MBOAT"/>
    <property type="match status" value="1"/>
</dbReference>
<dbReference type="PROSITE" id="PS51192">
    <property type="entry name" value="HELICASE_ATP_BIND_1"/>
    <property type="match status" value="1"/>
</dbReference>
<feature type="transmembrane region" description="Helical" evidence="7">
    <location>
        <begin position="20"/>
        <end position="42"/>
    </location>
</feature>
<dbReference type="CDD" id="cd17919">
    <property type="entry name" value="DEXHc_Snf"/>
    <property type="match status" value="1"/>
</dbReference>
<evidence type="ECO:0000256" key="5">
    <source>
        <dbReference type="ARBA" id="ARBA00023136"/>
    </source>
</evidence>
<dbReference type="GO" id="GO:0016020">
    <property type="term" value="C:membrane"/>
    <property type="evidence" value="ECO:0007669"/>
    <property type="project" value="UniProtKB-SubCell"/>
</dbReference>
<feature type="transmembrane region" description="Helical" evidence="7">
    <location>
        <begin position="431"/>
        <end position="448"/>
    </location>
</feature>
<gene>
    <name evidence="10" type="ORF">WJX74_007100</name>
</gene>
<dbReference type="Gene3D" id="3.40.50.10810">
    <property type="entry name" value="Tandem AAA-ATPase domain"/>
    <property type="match status" value="1"/>
</dbReference>
<evidence type="ECO:0000313" key="11">
    <source>
        <dbReference type="Proteomes" id="UP001438707"/>
    </source>
</evidence>
<feature type="compositionally biased region" description="Low complexity" evidence="6">
    <location>
        <begin position="813"/>
        <end position="824"/>
    </location>
</feature>
<evidence type="ECO:0000256" key="3">
    <source>
        <dbReference type="ARBA" id="ARBA00022801"/>
    </source>
</evidence>
<evidence type="ECO:0000256" key="6">
    <source>
        <dbReference type="SAM" id="MobiDB-lite"/>
    </source>
</evidence>
<evidence type="ECO:0000259" key="9">
    <source>
        <dbReference type="PROSITE" id="PS51194"/>
    </source>
</evidence>
<dbReference type="InterPro" id="IPR004299">
    <property type="entry name" value="MBOAT_fam"/>
</dbReference>
<feature type="region of interest" description="Disordered" evidence="6">
    <location>
        <begin position="536"/>
        <end position="648"/>
    </location>
</feature>
<dbReference type="InterPro" id="IPR000330">
    <property type="entry name" value="SNF2_N"/>
</dbReference>
<comment type="subcellular location">
    <subcellularLocation>
        <location evidence="1">Membrane</location>
        <topology evidence="1">Multi-pass membrane protein</topology>
    </subcellularLocation>
</comment>
<dbReference type="CDD" id="cd18793">
    <property type="entry name" value="SF2_C_SNF"/>
    <property type="match status" value="1"/>
</dbReference>
<dbReference type="PROSITE" id="PS51194">
    <property type="entry name" value="HELICASE_CTER"/>
    <property type="match status" value="1"/>
</dbReference>
<feature type="transmembrane region" description="Helical" evidence="7">
    <location>
        <begin position="355"/>
        <end position="374"/>
    </location>
</feature>
<feature type="compositionally biased region" description="Basic and acidic residues" evidence="6">
    <location>
        <begin position="625"/>
        <end position="643"/>
    </location>
</feature>
<keyword evidence="2 7" id="KW-0812">Transmembrane</keyword>
<evidence type="ECO:0000256" key="7">
    <source>
        <dbReference type="SAM" id="Phobius"/>
    </source>
</evidence>
<feature type="domain" description="Helicase ATP-binding" evidence="8">
    <location>
        <begin position="707"/>
        <end position="923"/>
    </location>
</feature>
<dbReference type="InterPro" id="IPR038718">
    <property type="entry name" value="SNF2-like_sf"/>
</dbReference>
<keyword evidence="4 7" id="KW-1133">Transmembrane helix</keyword>
<comment type="caution">
    <text evidence="10">The sequence shown here is derived from an EMBL/GenBank/DDBJ whole genome shotgun (WGS) entry which is preliminary data.</text>
</comment>
<keyword evidence="3" id="KW-0378">Hydrolase</keyword>
<dbReference type="InterPro" id="IPR049730">
    <property type="entry name" value="SNF2/RAD54-like_C"/>
</dbReference>
<dbReference type="SUPFAM" id="SSF52540">
    <property type="entry name" value="P-loop containing nucleoside triphosphate hydrolases"/>
    <property type="match status" value="2"/>
</dbReference>
<dbReference type="EMBL" id="JALJOS010000007">
    <property type="protein sequence ID" value="KAK9836736.1"/>
    <property type="molecule type" value="Genomic_DNA"/>
</dbReference>
<dbReference type="Proteomes" id="UP001438707">
    <property type="component" value="Unassembled WGS sequence"/>
</dbReference>
<dbReference type="InterPro" id="IPR027417">
    <property type="entry name" value="P-loop_NTPase"/>
</dbReference>
<dbReference type="InterPro" id="IPR014001">
    <property type="entry name" value="Helicase_ATP-bd"/>
</dbReference>
<feature type="region of interest" description="Disordered" evidence="6">
    <location>
        <begin position="452"/>
        <end position="476"/>
    </location>
</feature>
<feature type="domain" description="Helicase C-terminal" evidence="9">
    <location>
        <begin position="1111"/>
        <end position="1274"/>
    </location>
</feature>
<keyword evidence="5 7" id="KW-0472">Membrane</keyword>
<dbReference type="SMART" id="SM00490">
    <property type="entry name" value="HELICc"/>
    <property type="match status" value="1"/>
</dbReference>
<keyword evidence="11" id="KW-1185">Reference proteome</keyword>
<proteinExistence type="predicted"/>
<dbReference type="Pfam" id="PF00176">
    <property type="entry name" value="SNF2-rel_dom"/>
    <property type="match status" value="1"/>
</dbReference>
<dbReference type="Pfam" id="PF00271">
    <property type="entry name" value="Helicase_C"/>
    <property type="match status" value="1"/>
</dbReference>
<feature type="compositionally biased region" description="Polar residues" evidence="6">
    <location>
        <begin position="565"/>
        <end position="579"/>
    </location>
</feature>
<dbReference type="Gene3D" id="3.40.50.300">
    <property type="entry name" value="P-loop containing nucleotide triphosphate hydrolases"/>
    <property type="match status" value="2"/>
</dbReference>
<dbReference type="GO" id="GO:0005524">
    <property type="term" value="F:ATP binding"/>
    <property type="evidence" value="ECO:0007669"/>
    <property type="project" value="InterPro"/>
</dbReference>
<accession>A0AAW1RTR0</accession>
<feature type="transmembrane region" description="Helical" evidence="7">
    <location>
        <begin position="395"/>
        <end position="419"/>
    </location>
</feature>
<feature type="region of interest" description="Disordered" evidence="6">
    <location>
        <begin position="796"/>
        <end position="824"/>
    </location>
</feature>
<evidence type="ECO:0000259" key="8">
    <source>
        <dbReference type="PROSITE" id="PS51192"/>
    </source>
</evidence>
<evidence type="ECO:0000256" key="1">
    <source>
        <dbReference type="ARBA" id="ARBA00004141"/>
    </source>
</evidence>
<evidence type="ECO:0000256" key="2">
    <source>
        <dbReference type="ARBA" id="ARBA00022692"/>
    </source>
</evidence>
<dbReference type="GO" id="GO:0019432">
    <property type="term" value="P:triglyceride biosynthetic process"/>
    <property type="evidence" value="ECO:0007669"/>
    <property type="project" value="UniProtKB-ARBA"/>
</dbReference>
<dbReference type="PANTHER" id="PTHR10799">
    <property type="entry name" value="SNF2/RAD54 HELICASE FAMILY"/>
    <property type="match status" value="1"/>
</dbReference>
<protein>
    <submittedName>
        <fullName evidence="10">Uncharacterized protein</fullName>
    </submittedName>
</protein>
<dbReference type="GO" id="GO:0016787">
    <property type="term" value="F:hydrolase activity"/>
    <property type="evidence" value="ECO:0007669"/>
    <property type="project" value="UniProtKB-KW"/>
</dbReference>
<reference evidence="10 11" key="1">
    <citation type="journal article" date="2024" name="Nat. Commun.">
        <title>Phylogenomics reveals the evolutionary origins of lichenization in chlorophyte algae.</title>
        <authorList>
            <person name="Puginier C."/>
            <person name="Libourel C."/>
            <person name="Otte J."/>
            <person name="Skaloud P."/>
            <person name="Haon M."/>
            <person name="Grisel S."/>
            <person name="Petersen M."/>
            <person name="Berrin J.G."/>
            <person name="Delaux P.M."/>
            <person name="Dal Grande F."/>
            <person name="Keller J."/>
        </authorList>
    </citation>
    <scope>NUCLEOTIDE SEQUENCE [LARGE SCALE GENOMIC DNA]</scope>
    <source>
        <strain evidence="10 11">SAG 2145</strain>
    </source>
</reference>